<keyword evidence="2" id="KW-0808">Transferase</keyword>
<dbReference type="InterPro" id="IPR011009">
    <property type="entry name" value="Kinase-like_dom_sf"/>
</dbReference>
<dbReference type="PANTHER" id="PTHR24055">
    <property type="entry name" value="MITOGEN-ACTIVATED PROTEIN KINASE"/>
    <property type="match status" value="1"/>
</dbReference>
<evidence type="ECO:0000259" key="6">
    <source>
        <dbReference type="PROSITE" id="PS50011"/>
    </source>
</evidence>
<dbReference type="AlphaFoldDB" id="A0AAV5TJY2"/>
<keyword evidence="3" id="KW-0547">Nucleotide-binding</keyword>
<evidence type="ECO:0000313" key="7">
    <source>
        <dbReference type="EMBL" id="GMS94626.1"/>
    </source>
</evidence>
<proteinExistence type="predicted"/>
<dbReference type="InterPro" id="IPR050117">
    <property type="entry name" value="MAPK"/>
</dbReference>
<keyword evidence="4" id="KW-0418">Kinase</keyword>
<evidence type="ECO:0000256" key="3">
    <source>
        <dbReference type="ARBA" id="ARBA00022741"/>
    </source>
</evidence>
<dbReference type="PROSITE" id="PS50011">
    <property type="entry name" value="PROTEIN_KINASE_DOM"/>
    <property type="match status" value="1"/>
</dbReference>
<dbReference type="SUPFAM" id="SSF56112">
    <property type="entry name" value="Protein kinase-like (PK-like)"/>
    <property type="match status" value="1"/>
</dbReference>
<gene>
    <name evidence="7" type="ORF">PENTCL1PPCAC_16801</name>
</gene>
<dbReference type="EMBL" id="BTSX01000004">
    <property type="protein sequence ID" value="GMS94626.1"/>
    <property type="molecule type" value="Genomic_DNA"/>
</dbReference>
<comment type="caution">
    <text evidence="7">The sequence shown here is derived from an EMBL/GenBank/DDBJ whole genome shotgun (WGS) entry which is preliminary data.</text>
</comment>
<feature type="non-terminal residue" evidence="7">
    <location>
        <position position="1"/>
    </location>
</feature>
<evidence type="ECO:0000313" key="8">
    <source>
        <dbReference type="Proteomes" id="UP001432027"/>
    </source>
</evidence>
<evidence type="ECO:0000256" key="5">
    <source>
        <dbReference type="ARBA" id="ARBA00022840"/>
    </source>
</evidence>
<dbReference type="SMART" id="SM00220">
    <property type="entry name" value="S_TKc"/>
    <property type="match status" value="1"/>
</dbReference>
<reference evidence="7" key="1">
    <citation type="submission" date="2023-10" db="EMBL/GenBank/DDBJ databases">
        <title>Genome assembly of Pristionchus species.</title>
        <authorList>
            <person name="Yoshida K."/>
            <person name="Sommer R.J."/>
        </authorList>
    </citation>
    <scope>NUCLEOTIDE SEQUENCE</scope>
    <source>
        <strain evidence="7">RS0144</strain>
    </source>
</reference>
<accession>A0AAV5TJY2</accession>
<keyword evidence="1" id="KW-0723">Serine/threonine-protein kinase</keyword>
<dbReference type="FunFam" id="1.10.510.10:FF:000624">
    <property type="entry name" value="Mitogen-activated protein kinase"/>
    <property type="match status" value="1"/>
</dbReference>
<dbReference type="Pfam" id="PF00069">
    <property type="entry name" value="Pkinase"/>
    <property type="match status" value="1"/>
</dbReference>
<evidence type="ECO:0000256" key="4">
    <source>
        <dbReference type="ARBA" id="ARBA00022777"/>
    </source>
</evidence>
<dbReference type="InterPro" id="IPR000719">
    <property type="entry name" value="Prot_kinase_dom"/>
</dbReference>
<feature type="domain" description="Protein kinase" evidence="6">
    <location>
        <begin position="23"/>
        <end position="334"/>
    </location>
</feature>
<dbReference type="Gene3D" id="3.30.200.20">
    <property type="entry name" value="Phosphorylase Kinase, domain 1"/>
    <property type="match status" value="1"/>
</dbReference>
<dbReference type="Proteomes" id="UP001432027">
    <property type="component" value="Unassembled WGS sequence"/>
</dbReference>
<dbReference type="Gene3D" id="1.10.510.10">
    <property type="entry name" value="Transferase(Phosphotransferase) domain 1"/>
    <property type="match status" value="1"/>
</dbReference>
<keyword evidence="8" id="KW-1185">Reference proteome</keyword>
<evidence type="ECO:0000256" key="1">
    <source>
        <dbReference type="ARBA" id="ARBA00022527"/>
    </source>
</evidence>
<dbReference type="GO" id="GO:0004674">
    <property type="term" value="F:protein serine/threonine kinase activity"/>
    <property type="evidence" value="ECO:0007669"/>
    <property type="project" value="UniProtKB-KW"/>
</dbReference>
<feature type="non-terminal residue" evidence="7">
    <location>
        <position position="377"/>
    </location>
</feature>
<keyword evidence="5" id="KW-0067">ATP-binding</keyword>
<dbReference type="GO" id="GO:0005524">
    <property type="term" value="F:ATP binding"/>
    <property type="evidence" value="ECO:0007669"/>
    <property type="project" value="UniProtKB-KW"/>
</dbReference>
<organism evidence="7 8">
    <name type="scientific">Pristionchus entomophagus</name>
    <dbReference type="NCBI Taxonomy" id="358040"/>
    <lineage>
        <taxon>Eukaryota</taxon>
        <taxon>Metazoa</taxon>
        <taxon>Ecdysozoa</taxon>
        <taxon>Nematoda</taxon>
        <taxon>Chromadorea</taxon>
        <taxon>Rhabditida</taxon>
        <taxon>Rhabditina</taxon>
        <taxon>Diplogasteromorpha</taxon>
        <taxon>Diplogasteroidea</taxon>
        <taxon>Neodiplogasteridae</taxon>
        <taxon>Pristionchus</taxon>
    </lineage>
</organism>
<sequence length="377" mass="43104">NYINLGNSGTGEFFVPRSFETHYRNATYLEKGGYGTVIALESKTNSREGIAVKRFDSSFDTDKRAQRCYRELQLLSGLNHENIVKMKFAYTTDANQNVLNAVYLTTEFAGFDLGLRLSQETPKTHKFSLLSFQKMISELLRALKYLNSANVIHRDLKPDNLAIDDDGKLTLLDFGIARVMDKDSAHTTNPGAAFYRAIETMAFDQNSNRQIYNEKADIWSIGAILCQMITGKIVFSDEFRKDRALLKAIEICGPIPESVIKEIGHETSEKYLRNKSATAKRIDFIQYFRQEGRLWLWEEIQRNQTVLVDFINRTLAFDHRDRMNVDEALAHPFLASVREPTREVLAGHSIPDVGDRTLEGWRELIWGAIQASPVRFD</sequence>
<evidence type="ECO:0000256" key="2">
    <source>
        <dbReference type="ARBA" id="ARBA00022679"/>
    </source>
</evidence>
<protein>
    <recommendedName>
        <fullName evidence="6">Protein kinase domain-containing protein</fullName>
    </recommendedName>
</protein>
<name>A0AAV5TJY2_9BILA</name>